<feature type="region of interest" description="Disordered" evidence="1">
    <location>
        <begin position="1"/>
        <end position="114"/>
    </location>
</feature>
<dbReference type="OrthoDB" id="5425892at2759"/>
<gene>
    <name evidence="2" type="ORF">J7T54_007950</name>
</gene>
<evidence type="ECO:0000256" key="1">
    <source>
        <dbReference type="SAM" id="MobiDB-lite"/>
    </source>
</evidence>
<organism evidence="2 3">
    <name type="scientific">Emericellopsis cladophorae</name>
    <dbReference type="NCBI Taxonomy" id="2686198"/>
    <lineage>
        <taxon>Eukaryota</taxon>
        <taxon>Fungi</taxon>
        <taxon>Dikarya</taxon>
        <taxon>Ascomycota</taxon>
        <taxon>Pezizomycotina</taxon>
        <taxon>Sordariomycetes</taxon>
        <taxon>Hypocreomycetidae</taxon>
        <taxon>Hypocreales</taxon>
        <taxon>Bionectriaceae</taxon>
        <taxon>Emericellopsis</taxon>
    </lineage>
</organism>
<dbReference type="EMBL" id="JAGIXG020000003">
    <property type="protein sequence ID" value="KAI6784856.1"/>
    <property type="molecule type" value="Genomic_DNA"/>
</dbReference>
<dbReference type="AlphaFoldDB" id="A0A9P9Y7E2"/>
<comment type="caution">
    <text evidence="2">The sequence shown here is derived from an EMBL/GenBank/DDBJ whole genome shotgun (WGS) entry which is preliminary data.</text>
</comment>
<dbReference type="Proteomes" id="UP001055219">
    <property type="component" value="Unassembled WGS sequence"/>
</dbReference>
<feature type="compositionally biased region" description="Low complexity" evidence="1">
    <location>
        <begin position="1"/>
        <end position="20"/>
    </location>
</feature>
<proteinExistence type="predicted"/>
<feature type="compositionally biased region" description="Basic and acidic residues" evidence="1">
    <location>
        <begin position="67"/>
        <end position="80"/>
    </location>
</feature>
<evidence type="ECO:0000313" key="3">
    <source>
        <dbReference type="Proteomes" id="UP001055219"/>
    </source>
</evidence>
<evidence type="ECO:0000313" key="2">
    <source>
        <dbReference type="EMBL" id="KAI6784856.1"/>
    </source>
</evidence>
<dbReference type="RefSeq" id="XP_051365712.1">
    <property type="nucleotide sequence ID" value="XM_051502530.1"/>
</dbReference>
<name>A0A9P9Y7E2_9HYPO</name>
<dbReference type="GeneID" id="75834422"/>
<keyword evidence="3" id="KW-1185">Reference proteome</keyword>
<reference evidence="2" key="1">
    <citation type="journal article" date="2021" name="J Fungi (Basel)">
        <title>Genomic and Metabolomic Analyses of the Marine Fungus Emericellopsis cladophorae: Insights into Saltwater Adaptability Mechanisms and Its Biosynthetic Potential.</title>
        <authorList>
            <person name="Goncalves M.F.M."/>
            <person name="Hilario S."/>
            <person name="Van de Peer Y."/>
            <person name="Esteves A.C."/>
            <person name="Alves A."/>
        </authorList>
    </citation>
    <scope>NUCLEOTIDE SEQUENCE</scope>
    <source>
        <strain evidence="2">MUM 19.33</strain>
    </source>
</reference>
<protein>
    <submittedName>
        <fullName evidence="2">Uncharacterized protein</fullName>
    </submittedName>
</protein>
<accession>A0A9P9Y7E2</accession>
<reference evidence="2" key="2">
    <citation type="submission" date="2022-07" db="EMBL/GenBank/DDBJ databases">
        <authorList>
            <person name="Goncalves M.F.M."/>
            <person name="Hilario S."/>
            <person name="Van De Peer Y."/>
            <person name="Esteves A.C."/>
            <person name="Alves A."/>
        </authorList>
    </citation>
    <scope>NUCLEOTIDE SEQUENCE</scope>
    <source>
        <strain evidence="2">MUM 19.33</strain>
    </source>
</reference>
<feature type="compositionally biased region" description="Basic and acidic residues" evidence="1">
    <location>
        <begin position="88"/>
        <end position="102"/>
    </location>
</feature>
<feature type="compositionally biased region" description="Polar residues" evidence="1">
    <location>
        <begin position="36"/>
        <end position="61"/>
    </location>
</feature>
<sequence>MSTFNDSNPPTTDPQSSTQTAFNAIPSHPAPVDAAATSSGVAADSTSPADTETKHASTGLTGSDRPGSGDESKATREAMERTNSWKPSLDRKQSWKKEDQKRALQMTGMQDADK</sequence>